<name>A0A6M1L5J8_9ACTN</name>
<proteinExistence type="predicted"/>
<gene>
    <name evidence="1" type="ORF">ENC19_08005</name>
</gene>
<accession>A0A6M1L5J8</accession>
<protein>
    <submittedName>
        <fullName evidence="1">Uncharacterized protein</fullName>
    </submittedName>
</protein>
<organism evidence="1 2">
    <name type="scientific">Verrucosispora sioxanthis</name>
    <dbReference type="NCBI Taxonomy" id="2499994"/>
    <lineage>
        <taxon>Bacteria</taxon>
        <taxon>Bacillati</taxon>
        <taxon>Actinomycetota</taxon>
        <taxon>Actinomycetes</taxon>
        <taxon>Micromonosporales</taxon>
        <taxon>Micromonosporaceae</taxon>
        <taxon>Micromonospora</taxon>
    </lineage>
</organism>
<sequence>MVAPIKTKEDVADLLSDSFVIGPGSNHYFVDDAWSEARSPFSLYETYWQLRWRDGRPPPGVDPVRIGTWVQVAARNGLGSSPLQQVAQISYAAGIAKYLNIRLDPQLTAAKLETMRDGDLYAPDPGAGGTWGSTAAAVRAMRDVGLPVPDATLRQAGAKLSGLSTTLTPEEAVSTAIPLLEVVGAGRSGNDSKEDELRVSAAVLSILNAIEPSSIDISWLGARYQLDSVRSSLGQPRTSLRPETCAKLVTSTGTVTLPNRVDADTQGTFYARELGCRTVISQMDRPYTRAGWVLGSAVDPYETLAATHAALALADLVAGDAAFANRLGDSVEQLWTPMLKDASLPSTAHPLASARLARVADIADVSVTVESNTSSKPSDRYELVDVLVANAIGGEEQRRVDELALAQLQEGGGPESMDVAAMLAIIGGHLHDKAAMARAAVIARQNRIVDTLYGIGPCEERQTCASAEPSIPASAIGSWIERSHAAPRHRWEEKGMCDGFLCSDGAQDGASLGQIYLALACDKPACGGRFPLMI</sequence>
<evidence type="ECO:0000313" key="1">
    <source>
        <dbReference type="EMBL" id="NGM12604.1"/>
    </source>
</evidence>
<dbReference type="RefSeq" id="WP_164446473.1">
    <property type="nucleotide sequence ID" value="NZ_SAIY01000002.1"/>
</dbReference>
<keyword evidence="2" id="KW-1185">Reference proteome</keyword>
<dbReference type="AlphaFoldDB" id="A0A6M1L5J8"/>
<reference evidence="1 2" key="1">
    <citation type="submission" date="2020-02" db="EMBL/GenBank/DDBJ databases">
        <title>Draft Genome Sequence of Verrucosispora sp. Strain CWR15, Isolated from Gulf of Mexico Sponge.</title>
        <authorList>
            <person name="Kennedy S.J."/>
            <person name="Cella E."/>
            <person name="Azarian T."/>
            <person name="Baker B.J."/>
            <person name="Shaw L.N."/>
        </authorList>
    </citation>
    <scope>NUCLEOTIDE SEQUENCE [LARGE SCALE GENOMIC DNA]</scope>
    <source>
        <strain evidence="1 2">CWR15</strain>
    </source>
</reference>
<evidence type="ECO:0000313" key="2">
    <source>
        <dbReference type="Proteomes" id="UP000478148"/>
    </source>
</evidence>
<dbReference type="EMBL" id="SAIY01000002">
    <property type="protein sequence ID" value="NGM12604.1"/>
    <property type="molecule type" value="Genomic_DNA"/>
</dbReference>
<comment type="caution">
    <text evidence="1">The sequence shown here is derived from an EMBL/GenBank/DDBJ whole genome shotgun (WGS) entry which is preliminary data.</text>
</comment>
<dbReference type="Proteomes" id="UP000478148">
    <property type="component" value="Unassembled WGS sequence"/>
</dbReference>